<keyword evidence="2" id="KW-1185">Reference proteome</keyword>
<evidence type="ECO:0000313" key="2">
    <source>
        <dbReference type="Proteomes" id="UP000657918"/>
    </source>
</evidence>
<dbReference type="EMBL" id="JADGMS010000016">
    <property type="protein sequence ID" value="KAF9666258.1"/>
    <property type="molecule type" value="Genomic_DNA"/>
</dbReference>
<dbReference type="Proteomes" id="UP000657918">
    <property type="component" value="Chromosome 16"/>
</dbReference>
<protein>
    <submittedName>
        <fullName evidence="1">Uncharacterized protein</fullName>
    </submittedName>
</protein>
<accession>A0A835JCD2</accession>
<reference evidence="1 2" key="1">
    <citation type="submission" date="2020-10" db="EMBL/GenBank/DDBJ databases">
        <title>Plant Genome Project.</title>
        <authorList>
            <person name="Zhang R.-G."/>
        </authorList>
    </citation>
    <scope>NUCLEOTIDE SEQUENCE [LARGE SCALE GENOMIC DNA]</scope>
    <source>
        <strain evidence="1">FAFU-HL-1</strain>
        <tissue evidence="1">Leaf</tissue>
    </source>
</reference>
<proteinExistence type="predicted"/>
<organism evidence="1 2">
    <name type="scientific">Salix dunnii</name>
    <dbReference type="NCBI Taxonomy" id="1413687"/>
    <lineage>
        <taxon>Eukaryota</taxon>
        <taxon>Viridiplantae</taxon>
        <taxon>Streptophyta</taxon>
        <taxon>Embryophyta</taxon>
        <taxon>Tracheophyta</taxon>
        <taxon>Spermatophyta</taxon>
        <taxon>Magnoliopsida</taxon>
        <taxon>eudicotyledons</taxon>
        <taxon>Gunneridae</taxon>
        <taxon>Pentapetalae</taxon>
        <taxon>rosids</taxon>
        <taxon>fabids</taxon>
        <taxon>Malpighiales</taxon>
        <taxon>Salicaceae</taxon>
        <taxon>Saliceae</taxon>
        <taxon>Salix</taxon>
    </lineage>
</organism>
<dbReference type="AlphaFoldDB" id="A0A835JCD2"/>
<sequence>MRSKMRTNYIIVVHFSHRRMKLMKDQQTVMIPHIFSSQNVAGASSQQHKRGNRMVEKMPDTMQFKEKTGIPSECPSFSEDIDQPLISPMHSLLAPGTITITRDLQR</sequence>
<comment type="caution">
    <text evidence="1">The sequence shown here is derived from an EMBL/GenBank/DDBJ whole genome shotgun (WGS) entry which is preliminary data.</text>
</comment>
<gene>
    <name evidence="1" type="ORF">SADUNF_Sadunf16G0210900</name>
</gene>
<evidence type="ECO:0000313" key="1">
    <source>
        <dbReference type="EMBL" id="KAF9666258.1"/>
    </source>
</evidence>
<name>A0A835JCD2_9ROSI</name>